<protein>
    <submittedName>
        <fullName evidence="2">Uncharacterized protein</fullName>
    </submittedName>
</protein>
<evidence type="ECO:0000313" key="2">
    <source>
        <dbReference type="EMBL" id="KAK0421784.1"/>
    </source>
</evidence>
<evidence type="ECO:0000313" key="3">
    <source>
        <dbReference type="Proteomes" id="UP001175226"/>
    </source>
</evidence>
<feature type="compositionally biased region" description="Low complexity" evidence="1">
    <location>
        <begin position="38"/>
        <end position="53"/>
    </location>
</feature>
<accession>A0AA39IEJ5</accession>
<name>A0AA39IEJ5_9AGAR</name>
<dbReference type="Proteomes" id="UP001175226">
    <property type="component" value="Unassembled WGS sequence"/>
</dbReference>
<organism evidence="2 3">
    <name type="scientific">Armillaria borealis</name>
    <dbReference type="NCBI Taxonomy" id="47425"/>
    <lineage>
        <taxon>Eukaryota</taxon>
        <taxon>Fungi</taxon>
        <taxon>Dikarya</taxon>
        <taxon>Basidiomycota</taxon>
        <taxon>Agaricomycotina</taxon>
        <taxon>Agaricomycetes</taxon>
        <taxon>Agaricomycetidae</taxon>
        <taxon>Agaricales</taxon>
        <taxon>Marasmiineae</taxon>
        <taxon>Physalacriaceae</taxon>
        <taxon>Armillaria</taxon>
    </lineage>
</organism>
<proteinExistence type="predicted"/>
<sequence>MTEHQEDVLTAPTDDSVGGATASKGNNKSLIVATALHSPATSPPVSSSPLPLSQKEVASESDDSDTKVITDANVAPSNMSLITPQEAVAILSVLTPQEDSQWIPEVEFTELPPQDLTTSNLLRSKRFSANRGTLNVSGGTQLKYHNQEDAVAAFNRALHTTNGLLIEQP</sequence>
<reference evidence="2" key="1">
    <citation type="submission" date="2023-06" db="EMBL/GenBank/DDBJ databases">
        <authorList>
            <consortium name="Lawrence Berkeley National Laboratory"/>
            <person name="Ahrendt S."/>
            <person name="Sahu N."/>
            <person name="Indic B."/>
            <person name="Wong-Bajracharya J."/>
            <person name="Merenyi Z."/>
            <person name="Ke H.-M."/>
            <person name="Monk M."/>
            <person name="Kocsube S."/>
            <person name="Drula E."/>
            <person name="Lipzen A."/>
            <person name="Balint B."/>
            <person name="Henrissat B."/>
            <person name="Andreopoulos B."/>
            <person name="Martin F.M."/>
            <person name="Harder C.B."/>
            <person name="Rigling D."/>
            <person name="Ford K.L."/>
            <person name="Foster G.D."/>
            <person name="Pangilinan J."/>
            <person name="Papanicolaou A."/>
            <person name="Barry K."/>
            <person name="LaButti K."/>
            <person name="Viragh M."/>
            <person name="Koriabine M."/>
            <person name="Yan M."/>
            <person name="Riley R."/>
            <person name="Champramary S."/>
            <person name="Plett K.L."/>
            <person name="Tsai I.J."/>
            <person name="Slot J."/>
            <person name="Sipos G."/>
            <person name="Plett J."/>
            <person name="Nagy L.G."/>
            <person name="Grigoriev I.V."/>
        </authorList>
    </citation>
    <scope>NUCLEOTIDE SEQUENCE</scope>
    <source>
        <strain evidence="2">FPL87.14</strain>
    </source>
</reference>
<keyword evidence="3" id="KW-1185">Reference proteome</keyword>
<gene>
    <name evidence="2" type="ORF">EV421DRAFT_1746085</name>
</gene>
<evidence type="ECO:0000256" key="1">
    <source>
        <dbReference type="SAM" id="MobiDB-lite"/>
    </source>
</evidence>
<feature type="region of interest" description="Disordered" evidence="1">
    <location>
        <begin position="1"/>
        <end position="67"/>
    </location>
</feature>
<dbReference type="EMBL" id="JAUEPT010000301">
    <property type="protein sequence ID" value="KAK0421784.1"/>
    <property type="molecule type" value="Genomic_DNA"/>
</dbReference>
<dbReference type="AlphaFoldDB" id="A0AA39IEJ5"/>
<comment type="caution">
    <text evidence="2">The sequence shown here is derived from an EMBL/GenBank/DDBJ whole genome shotgun (WGS) entry which is preliminary data.</text>
</comment>